<evidence type="ECO:0000313" key="2">
    <source>
        <dbReference type="EMBL" id="QHS83690.1"/>
    </source>
</evidence>
<evidence type="ECO:0000256" key="1">
    <source>
        <dbReference type="SAM" id="MobiDB-lite"/>
    </source>
</evidence>
<protein>
    <submittedName>
        <fullName evidence="2">Uncharacterized protein</fullName>
    </submittedName>
</protein>
<reference evidence="2" key="1">
    <citation type="journal article" date="2020" name="Nature">
        <title>Giant virus diversity and host interactions through global metagenomics.</title>
        <authorList>
            <person name="Schulz F."/>
            <person name="Roux S."/>
            <person name="Paez-Espino D."/>
            <person name="Jungbluth S."/>
            <person name="Walsh D.A."/>
            <person name="Denef V.J."/>
            <person name="McMahon K.D."/>
            <person name="Konstantinidis K.T."/>
            <person name="Eloe-Fadrosh E.A."/>
            <person name="Kyrpides N.C."/>
            <person name="Woyke T."/>
        </authorList>
    </citation>
    <scope>NUCLEOTIDE SEQUENCE</scope>
    <source>
        <strain evidence="2">GVMAG-S-ERX555961-36</strain>
    </source>
</reference>
<feature type="region of interest" description="Disordered" evidence="1">
    <location>
        <begin position="298"/>
        <end position="377"/>
    </location>
</feature>
<sequence>MTTNYLNPKIIHLDRVDFEKLDISPGTSKFLDSDFAILNAGHIIDLSIIVDRDNEQLIKSCSGLKFSNTQHQTKFAEDVSGISTITGISDNGLTQSNKIMHENILNSNVDFESTIKGILFAKMVSIIFNVSDSEIAALDFTNDAQRDSQIFFDNDSTANVPNDIKLKTVGLDVSGNFDVSGIAVFNQTITNWFTDVSGHSIMDSEVSYWNTRTEQDSSGNETESVLFNQSDKIMVMYAVSTSFIQGDHDSGIYKISVDNLTAFRTATESPIDAGLELASGIADSNYVTRFILEYMWGVGEPEPEPEPEPQPEPQPEPEALYPEPEPEPEPQPEPLALYPEPEPEPEPQPEALSPEPEPEPQALYPDIPMTEDTTGSYAVSASTTSNLFTNTLFGSGELSNIGEMGGSEVNNGNPIALKYWAFDQSDGNVIVAAEDGANLRMIKITPAGTLASSVTYPERYVPRFADISYDEAILPGPQQMLRCTGNTVNGEQRDMSQQYSYITVEDGKSLKNGASFFLRVRIPEGDPNKCREELTTTSGHPEGNHRFLFCLETQCNAAVGSEGQIVQVRISNDKIQWTVTKEQSTFSTNQSGIYYIYNSYLNMIEENDYVFVYTNGATYGSTLTCYDMSSGTPTVLFEAMMGDGTTGSDSGDHTYGYVNWESNFYVGINGTNQSYHSTNPANFGHMNYDYKQFDIVFQEMSSTEIVSYLAKYYYSSSISTVASATDLINVYNSYTESGGHDYTFIKNASFDVIVNNFPAYYAFDENTTTGWVSKSNAYSAEEAIAGGFAGTSNIVSYIGTGSNQANVFNGSMIGSSPDGTGPSYWGSDISNPVQGLPLLGAILGIELNTSRVVTSYRIWPLGGSDDAFGTRSKAMPRDWIIQGSNEITELPTSSISADISYGEDILPGPQQMLRCNANTVNGEQRDMSQEYSFITVEDGQSLNNGASFFLRVRIPEGDPNKCREEYNATTHPEGSNRVLFCLERECNSPSAADGQILQVRISGSNIFTHIMRDLSTWTENHASVETSGYLLMEEEKDYVYVFTNGANYGFTLRCYDMSTGTPTVLFEEDELSSADDYGYITWDTNFYLGINGTNQSYHSTTPANYGHMNYDYKQFDIVFQEMSYAEIVSYLAANHYDYSSNWTTIDTQTDQTFDEVCTDAEVTTVFGSDLVLDAETEGLQYSNLYTIAYPGSYKYYRMIVQDTSNTNYDNYTYLTEMVYYGGPIWNAEIEYNGTPTNKLGDTTENGEYLKIYINTPIIANRIRLKSVIEYKEPIISIMNYKNGGYEVSASSEHSSDYNAWKAFNNLTTPDADQWQSASNVYDESNGSYVGDKKLSTSPDSEGNSISSGEYLIITLPDKRKLTGYKLTRYDVSNEFVTAANYENSPKQFTLYGMESSTSSWVFLTSETLTTPVDDYVSGDVNTGGTRFNHTTTTAYQSFALVITKNWGAHDVKISEFQLFCQPSEIDEFKLYASSDDSIWTEIHHETSVPAITLNGTEFSITNENAYQHYGLVVTKTRGHHNVSIGGCELVVS</sequence>
<organism evidence="2">
    <name type="scientific">viral metagenome</name>
    <dbReference type="NCBI Taxonomy" id="1070528"/>
    <lineage>
        <taxon>unclassified sequences</taxon>
        <taxon>metagenomes</taxon>
        <taxon>organismal metagenomes</taxon>
    </lineage>
</organism>
<name>A0A6C0AWF8_9ZZZZ</name>
<proteinExistence type="predicted"/>
<accession>A0A6C0AWF8</accession>
<dbReference type="EMBL" id="MN738762">
    <property type="protein sequence ID" value="QHS83690.1"/>
    <property type="molecule type" value="Genomic_DNA"/>
</dbReference>